<dbReference type="PANTHER" id="PTHR47505">
    <property type="entry name" value="DNA UTILIZATION PROTEIN YHGH"/>
    <property type="match status" value="1"/>
</dbReference>
<dbReference type="RefSeq" id="WP_073556774.1">
    <property type="nucleotide sequence ID" value="NZ_MRCA01000016.1"/>
</dbReference>
<accession>A0A1U7GUJ7</accession>
<dbReference type="EMBL" id="MRCA01000016">
    <property type="protein sequence ID" value="OKH11678.1"/>
    <property type="molecule type" value="Genomic_DNA"/>
</dbReference>
<gene>
    <name evidence="2" type="ORF">NIES592_20785</name>
</gene>
<dbReference type="InterPro" id="IPR051910">
    <property type="entry name" value="ComF/GntX_DNA_util-trans"/>
</dbReference>
<evidence type="ECO:0000313" key="2">
    <source>
        <dbReference type="EMBL" id="OKH11678.1"/>
    </source>
</evidence>
<sequence length="223" mass="24835">MSNWKNLLDLFLQSNCPLCQRFTSQELCPNCIRQLQKCHNLKTQSLPIFAWGTYGGILKRAIATMKYENHPEIARLLGQLLAQAWLSHHGCGCDRTLVVVPIPLHAHKLKQRGYNQAALIAQSFCEVTGLQLKKHGLERIKVTQAQFNLSASEREKNLNEAFGLGKDFCLRPKNPVLLLDDIYTTGATARSAIQTLRESGISVYGLVAVAITVKSVNSEHLSP</sequence>
<evidence type="ECO:0000256" key="1">
    <source>
        <dbReference type="ARBA" id="ARBA00008007"/>
    </source>
</evidence>
<reference evidence="2 3" key="1">
    <citation type="submission" date="2016-11" db="EMBL/GenBank/DDBJ databases">
        <title>Draft Genome Sequences of Nine Cyanobacterial Strains from Diverse Habitats.</title>
        <authorList>
            <person name="Zhu T."/>
            <person name="Hou S."/>
            <person name="Lu X."/>
            <person name="Hess W.R."/>
        </authorList>
    </citation>
    <scope>NUCLEOTIDE SEQUENCE [LARGE SCALE GENOMIC DNA]</scope>
    <source>
        <strain evidence="2 3">NIES-592</strain>
    </source>
</reference>
<protein>
    <submittedName>
        <fullName evidence="2">Alpha-L-fucosidase</fullName>
    </submittedName>
</protein>
<dbReference type="InterPro" id="IPR000836">
    <property type="entry name" value="PRTase_dom"/>
</dbReference>
<dbReference type="Gene3D" id="3.40.50.2020">
    <property type="match status" value="1"/>
</dbReference>
<comment type="caution">
    <text evidence="2">The sequence shown here is derived from an EMBL/GenBank/DDBJ whole genome shotgun (WGS) entry which is preliminary data.</text>
</comment>
<dbReference type="CDD" id="cd06223">
    <property type="entry name" value="PRTases_typeI"/>
    <property type="match status" value="1"/>
</dbReference>
<dbReference type="OrthoDB" id="9779910at2"/>
<comment type="similarity">
    <text evidence="1">Belongs to the ComF/GntX family.</text>
</comment>
<dbReference type="AlphaFoldDB" id="A0A1U7GUJ7"/>
<name>A0A1U7GUJ7_9CYAN</name>
<evidence type="ECO:0000313" key="3">
    <source>
        <dbReference type="Proteomes" id="UP000186391"/>
    </source>
</evidence>
<dbReference type="SUPFAM" id="SSF53271">
    <property type="entry name" value="PRTase-like"/>
    <property type="match status" value="1"/>
</dbReference>
<dbReference type="InterPro" id="IPR029057">
    <property type="entry name" value="PRTase-like"/>
</dbReference>
<keyword evidence="3" id="KW-1185">Reference proteome</keyword>
<organism evidence="2 3">
    <name type="scientific">Fischerella major NIES-592</name>
    <dbReference type="NCBI Taxonomy" id="210994"/>
    <lineage>
        <taxon>Bacteria</taxon>
        <taxon>Bacillati</taxon>
        <taxon>Cyanobacteriota</taxon>
        <taxon>Cyanophyceae</taxon>
        <taxon>Nostocales</taxon>
        <taxon>Hapalosiphonaceae</taxon>
        <taxon>Fischerella</taxon>
    </lineage>
</organism>
<proteinExistence type="inferred from homology"/>
<dbReference type="Proteomes" id="UP000186391">
    <property type="component" value="Unassembled WGS sequence"/>
</dbReference>
<dbReference type="PANTHER" id="PTHR47505:SF1">
    <property type="entry name" value="DNA UTILIZATION PROTEIN YHGH"/>
    <property type="match status" value="1"/>
</dbReference>